<evidence type="ECO:0000313" key="3">
    <source>
        <dbReference type="EMBL" id="PZQ85464.1"/>
    </source>
</evidence>
<feature type="signal peptide" evidence="2">
    <location>
        <begin position="1"/>
        <end position="26"/>
    </location>
</feature>
<dbReference type="Proteomes" id="UP000248887">
    <property type="component" value="Unassembled WGS sequence"/>
</dbReference>
<feature type="compositionally biased region" description="Pro residues" evidence="1">
    <location>
        <begin position="112"/>
        <end position="121"/>
    </location>
</feature>
<reference evidence="3 4" key="1">
    <citation type="submission" date="2017-08" db="EMBL/GenBank/DDBJ databases">
        <title>Infants hospitalized years apart are colonized by the same room-sourced microbial strains.</title>
        <authorList>
            <person name="Brooks B."/>
            <person name="Olm M.R."/>
            <person name="Firek B.A."/>
            <person name="Baker R."/>
            <person name="Thomas B.C."/>
            <person name="Morowitz M.J."/>
            <person name="Banfield J.F."/>
        </authorList>
    </citation>
    <scope>NUCLEOTIDE SEQUENCE [LARGE SCALE GENOMIC DNA]</scope>
    <source>
        <strain evidence="3">S2_005_001_R2_27</strain>
    </source>
</reference>
<name>A0A2W5R9K9_ANCNO</name>
<sequence>MLRFLAMLIFATAIFATLNGRSMAEAAVITADASMVVLSASDLRPHSVACDDCPECPKSDKPCCAMSACFCPAACSTTLAPLPNSLPANAFEHSSAGMSSEEADPGSVIPGLDPPVPRRST</sequence>
<proteinExistence type="predicted"/>
<accession>A0A2W5R9K9</accession>
<gene>
    <name evidence="3" type="ORF">DI549_01980</name>
</gene>
<dbReference type="AlphaFoldDB" id="A0A2W5R9K9"/>
<feature type="region of interest" description="Disordered" evidence="1">
    <location>
        <begin position="91"/>
        <end position="121"/>
    </location>
</feature>
<evidence type="ECO:0000256" key="1">
    <source>
        <dbReference type="SAM" id="MobiDB-lite"/>
    </source>
</evidence>
<comment type="caution">
    <text evidence="3">The sequence shown here is derived from an EMBL/GenBank/DDBJ whole genome shotgun (WGS) entry which is preliminary data.</text>
</comment>
<dbReference type="EMBL" id="QFQD01000003">
    <property type="protein sequence ID" value="PZQ85464.1"/>
    <property type="molecule type" value="Genomic_DNA"/>
</dbReference>
<organism evidence="3 4">
    <name type="scientific">Ancylobacter novellus</name>
    <name type="common">Thiobacillus novellus</name>
    <dbReference type="NCBI Taxonomy" id="921"/>
    <lineage>
        <taxon>Bacteria</taxon>
        <taxon>Pseudomonadati</taxon>
        <taxon>Pseudomonadota</taxon>
        <taxon>Alphaproteobacteria</taxon>
        <taxon>Hyphomicrobiales</taxon>
        <taxon>Xanthobacteraceae</taxon>
        <taxon>Ancylobacter</taxon>
    </lineage>
</organism>
<protein>
    <submittedName>
        <fullName evidence="3">Uncharacterized protein</fullName>
    </submittedName>
</protein>
<evidence type="ECO:0000313" key="4">
    <source>
        <dbReference type="Proteomes" id="UP000248887"/>
    </source>
</evidence>
<evidence type="ECO:0000256" key="2">
    <source>
        <dbReference type="SAM" id="SignalP"/>
    </source>
</evidence>
<feature type="chain" id="PRO_5015986111" evidence="2">
    <location>
        <begin position="27"/>
        <end position="121"/>
    </location>
</feature>
<keyword evidence="2" id="KW-0732">Signal</keyword>